<name>A0A382W1I4_9ZZZZ</name>
<proteinExistence type="predicted"/>
<accession>A0A382W1I4</accession>
<sequence>MNAWLFLLHIYNRVGQMTLKPGRRDGLPHLNVNMCST</sequence>
<organism evidence="1">
    <name type="scientific">marine metagenome</name>
    <dbReference type="NCBI Taxonomy" id="408172"/>
    <lineage>
        <taxon>unclassified sequences</taxon>
        <taxon>metagenomes</taxon>
        <taxon>ecological metagenomes</taxon>
    </lineage>
</organism>
<evidence type="ECO:0000313" key="1">
    <source>
        <dbReference type="EMBL" id="SVD52544.1"/>
    </source>
</evidence>
<reference evidence="1" key="1">
    <citation type="submission" date="2018-05" db="EMBL/GenBank/DDBJ databases">
        <authorList>
            <person name="Lanie J.A."/>
            <person name="Ng W.-L."/>
            <person name="Kazmierczak K.M."/>
            <person name="Andrzejewski T.M."/>
            <person name="Davidsen T.M."/>
            <person name="Wayne K.J."/>
            <person name="Tettelin H."/>
            <person name="Glass J.I."/>
            <person name="Rusch D."/>
            <person name="Podicherti R."/>
            <person name="Tsui H.-C.T."/>
            <person name="Winkler M.E."/>
        </authorList>
    </citation>
    <scope>NUCLEOTIDE SEQUENCE</scope>
</reference>
<gene>
    <name evidence="1" type="ORF">METZ01_LOCUS405398</name>
</gene>
<dbReference type="AlphaFoldDB" id="A0A382W1I4"/>
<protein>
    <submittedName>
        <fullName evidence="1">Uncharacterized protein</fullName>
    </submittedName>
</protein>
<dbReference type="EMBL" id="UINC01156239">
    <property type="protein sequence ID" value="SVD52544.1"/>
    <property type="molecule type" value="Genomic_DNA"/>
</dbReference>